<organism evidence="1 2">
    <name type="scientific">Riccia sorocarpa</name>
    <dbReference type="NCBI Taxonomy" id="122646"/>
    <lineage>
        <taxon>Eukaryota</taxon>
        <taxon>Viridiplantae</taxon>
        <taxon>Streptophyta</taxon>
        <taxon>Embryophyta</taxon>
        <taxon>Marchantiophyta</taxon>
        <taxon>Marchantiopsida</taxon>
        <taxon>Marchantiidae</taxon>
        <taxon>Marchantiales</taxon>
        <taxon>Ricciaceae</taxon>
        <taxon>Riccia</taxon>
    </lineage>
</organism>
<accession>A0ABD3H569</accession>
<dbReference type="InterPro" id="IPR050796">
    <property type="entry name" value="SCF_F-box_component"/>
</dbReference>
<evidence type="ECO:0008006" key="3">
    <source>
        <dbReference type="Google" id="ProtNLM"/>
    </source>
</evidence>
<dbReference type="PANTHER" id="PTHR31672:SF13">
    <property type="entry name" value="F-BOX PROTEIN CPR30-LIKE"/>
    <property type="match status" value="1"/>
</dbReference>
<protein>
    <recommendedName>
        <fullName evidence="3">F-box domain-containing protein</fullName>
    </recommendedName>
</protein>
<sequence>MNPKVWKHLSNHEDILRLIFSRVSWDTNLRLRSVDKAFHAMLSEPSLLTWSSMLTDKTFYADHSNLKWVDGDADLLEQSHADPVCLFSTSQTITNAVVNFELHRWCKLPPLGDLPFGDLTDFTVTGVAKGLLLLERTMSNGIHVPSPLLDTYELDRFLFNPLTKGFTKLPVVPKVKGPFGLMWNSLRSRMIMAVEKELITALAIEFSELFEDLWSPPTLSRILIWHQGCEDWEPLKTFVPSCTSIWSVDNMVLIGGELYLHTISLENGNPGDRVFSCGSRAIWIDPEMIVIGDTESSYIPVLHLFQHEGVLKRLKLVHGTDRCYYIKLCTFDHLNGSWTEEEMEMPRHLLKKLCFTLVDEVRLRDEKFVDVLGDILCIGNRYKADVFFLYNLLSKQWSECSAKELMSLLKIE</sequence>
<reference evidence="1 2" key="1">
    <citation type="submission" date="2024-09" db="EMBL/GenBank/DDBJ databases">
        <title>Chromosome-scale assembly of Riccia sorocarpa.</title>
        <authorList>
            <person name="Paukszto L."/>
        </authorList>
    </citation>
    <scope>NUCLEOTIDE SEQUENCE [LARGE SCALE GENOMIC DNA]</scope>
    <source>
        <strain evidence="1">LP-2024</strain>
        <tissue evidence="1">Aerial parts of the thallus</tissue>
    </source>
</reference>
<evidence type="ECO:0000313" key="2">
    <source>
        <dbReference type="Proteomes" id="UP001633002"/>
    </source>
</evidence>
<keyword evidence="2" id="KW-1185">Reference proteome</keyword>
<comment type="caution">
    <text evidence="1">The sequence shown here is derived from an EMBL/GenBank/DDBJ whole genome shotgun (WGS) entry which is preliminary data.</text>
</comment>
<gene>
    <name evidence="1" type="ORF">R1sor_003248</name>
</gene>
<dbReference type="PANTHER" id="PTHR31672">
    <property type="entry name" value="BNACNNG10540D PROTEIN"/>
    <property type="match status" value="1"/>
</dbReference>
<name>A0ABD3H569_9MARC</name>
<dbReference type="AlphaFoldDB" id="A0ABD3H569"/>
<proteinExistence type="predicted"/>
<evidence type="ECO:0000313" key="1">
    <source>
        <dbReference type="EMBL" id="KAL3685226.1"/>
    </source>
</evidence>
<dbReference type="EMBL" id="JBJQOH010000006">
    <property type="protein sequence ID" value="KAL3685226.1"/>
    <property type="molecule type" value="Genomic_DNA"/>
</dbReference>
<dbReference type="Proteomes" id="UP001633002">
    <property type="component" value="Unassembled WGS sequence"/>
</dbReference>